<dbReference type="InterPro" id="IPR000922">
    <property type="entry name" value="Lectin_gal-bd_dom"/>
</dbReference>
<keyword evidence="4" id="KW-0732">Signal</keyword>
<dbReference type="RefSeq" id="XP_028265010.1">
    <property type="nucleotide sequence ID" value="XM_028409209.1"/>
</dbReference>
<dbReference type="GO" id="GO:0030246">
    <property type="term" value="F:carbohydrate binding"/>
    <property type="evidence" value="ECO:0007669"/>
    <property type="project" value="UniProtKB-KW"/>
</dbReference>
<protein>
    <submittedName>
        <fullName evidence="7 8">L-rhamnose-binding lectin SML-like</fullName>
    </submittedName>
</protein>
<dbReference type="Gene3D" id="2.60.120.740">
    <property type="match status" value="2"/>
</dbReference>
<evidence type="ECO:0000259" key="5">
    <source>
        <dbReference type="PROSITE" id="PS50228"/>
    </source>
</evidence>
<accession>A0A6P7I9W6</accession>
<evidence type="ECO:0000313" key="8">
    <source>
        <dbReference type="RefSeq" id="XP_028265010.1"/>
    </source>
</evidence>
<keyword evidence="1" id="KW-0348">Hemagglutinin</keyword>
<evidence type="ECO:0000313" key="6">
    <source>
        <dbReference type="Proteomes" id="UP000515145"/>
    </source>
</evidence>
<feature type="domain" description="SUEL-type lectin" evidence="5">
    <location>
        <begin position="50"/>
        <end position="132"/>
    </location>
</feature>
<dbReference type="PANTHER" id="PTHR46780">
    <property type="entry name" value="PROTEIN EVA-1"/>
    <property type="match status" value="1"/>
</dbReference>
<dbReference type="InterPro" id="IPR043159">
    <property type="entry name" value="Lectin_gal-bd_sf"/>
</dbReference>
<dbReference type="RefSeq" id="XP_028265009.1">
    <property type="nucleotide sequence ID" value="XM_028409208.1"/>
</dbReference>
<keyword evidence="3" id="KW-0677">Repeat</keyword>
<evidence type="ECO:0000256" key="1">
    <source>
        <dbReference type="ARBA" id="ARBA00022546"/>
    </source>
</evidence>
<dbReference type="GeneID" id="114438099"/>
<keyword evidence="6" id="KW-1185">Reference proteome</keyword>
<feature type="chain" id="PRO_5044651187" evidence="4">
    <location>
        <begin position="23"/>
        <end position="234"/>
    </location>
</feature>
<gene>
    <name evidence="7 8" type="primary">LOC114438099</name>
</gene>
<dbReference type="CDD" id="cd22835">
    <property type="entry name" value="Gal_Rha_Lectin_SML_rpt2"/>
    <property type="match status" value="1"/>
</dbReference>
<evidence type="ECO:0000256" key="2">
    <source>
        <dbReference type="ARBA" id="ARBA00022734"/>
    </source>
</evidence>
<name>A0A6P7I9W6_9TELE</name>
<dbReference type="OrthoDB" id="1100386at2759"/>
<evidence type="ECO:0000313" key="7">
    <source>
        <dbReference type="RefSeq" id="XP_028265009.1"/>
    </source>
</evidence>
<feature type="signal peptide" evidence="4">
    <location>
        <begin position="1"/>
        <end position="22"/>
    </location>
</feature>
<dbReference type="CDD" id="cd22833">
    <property type="entry name" value="Gal_Rha_Lectin_CSL1-2_RBL_SML_rpt1"/>
    <property type="match status" value="1"/>
</dbReference>
<feature type="domain" description="SUEL-type lectin" evidence="5">
    <location>
        <begin position="139"/>
        <end position="228"/>
    </location>
</feature>
<evidence type="ECO:0000256" key="4">
    <source>
        <dbReference type="SAM" id="SignalP"/>
    </source>
</evidence>
<dbReference type="Pfam" id="PF02140">
    <property type="entry name" value="SUEL_Lectin"/>
    <property type="match status" value="2"/>
</dbReference>
<dbReference type="PROSITE" id="PS50228">
    <property type="entry name" value="SUEL_LECTIN"/>
    <property type="match status" value="2"/>
</dbReference>
<sequence>MFCSRLFLTAACLLLGSAFSGAQNFPPPSVNALSTDRVVTCDDLDNVQRLSCDSGVIVVQSVLYGRSDTETCSEGRPANQLTNTDCAQKGTLEVIKKRCDGKRVCEINTNLVHTSDPCGGIFKYLDTTYACFPAIHSVTCEQSLATLHCDAGQVIYVYGADYGRQDQTTCSFRRPAGQVQNVYCSSPTNKVAESCNGKNTCTVKASNSMFGDPCGGTYKYLDVSYICQYVALKP</sequence>
<dbReference type="AlphaFoldDB" id="A0A6P7I9W6"/>
<proteinExistence type="predicted"/>
<keyword evidence="2" id="KW-0430">Lectin</keyword>
<dbReference type="Proteomes" id="UP000515145">
    <property type="component" value="Chromosome 7"/>
</dbReference>
<reference evidence="7 8" key="1">
    <citation type="submission" date="2025-04" db="UniProtKB">
        <authorList>
            <consortium name="RefSeq"/>
        </authorList>
    </citation>
    <scope>IDENTIFICATION</scope>
</reference>
<organism evidence="6 8">
    <name type="scientific">Parambassis ranga</name>
    <name type="common">Indian glassy fish</name>
    <dbReference type="NCBI Taxonomy" id="210632"/>
    <lineage>
        <taxon>Eukaryota</taxon>
        <taxon>Metazoa</taxon>
        <taxon>Chordata</taxon>
        <taxon>Craniata</taxon>
        <taxon>Vertebrata</taxon>
        <taxon>Euteleostomi</taxon>
        <taxon>Actinopterygii</taxon>
        <taxon>Neopterygii</taxon>
        <taxon>Teleostei</taxon>
        <taxon>Neoteleostei</taxon>
        <taxon>Acanthomorphata</taxon>
        <taxon>Ovalentaria</taxon>
        <taxon>Ambassidae</taxon>
        <taxon>Parambassis</taxon>
    </lineage>
</organism>
<evidence type="ECO:0000256" key="3">
    <source>
        <dbReference type="ARBA" id="ARBA00022737"/>
    </source>
</evidence>
<dbReference type="FunFam" id="2.60.120.740:FF:000003">
    <property type="entry name" value="Protein eva-1 homolog C"/>
    <property type="match status" value="2"/>
</dbReference>